<dbReference type="EMBL" id="JACJID010000002">
    <property type="protein sequence ID" value="MBA8925571.1"/>
    <property type="molecule type" value="Genomic_DNA"/>
</dbReference>
<comment type="caution">
    <text evidence="2">The sequence shown here is derived from an EMBL/GenBank/DDBJ whole genome shotgun (WGS) entry which is preliminary data.</text>
</comment>
<dbReference type="InterPro" id="IPR006311">
    <property type="entry name" value="TAT_signal"/>
</dbReference>
<evidence type="ECO:0000256" key="1">
    <source>
        <dbReference type="SAM" id="SignalP"/>
    </source>
</evidence>
<feature type="signal peptide" evidence="1">
    <location>
        <begin position="1"/>
        <end position="21"/>
    </location>
</feature>
<protein>
    <recommendedName>
        <fullName evidence="4">TAXI family TRAP transporter solute-binding subunit</fullName>
    </recommendedName>
</protein>
<dbReference type="Gene3D" id="3.40.190.10">
    <property type="entry name" value="Periplasmic binding protein-like II"/>
    <property type="match status" value="2"/>
</dbReference>
<dbReference type="InterPro" id="IPR011852">
    <property type="entry name" value="TRAP_TAXI"/>
</dbReference>
<proteinExistence type="predicted"/>
<name>A0ABR6BFC2_9PSEU</name>
<dbReference type="PROSITE" id="PS51257">
    <property type="entry name" value="PROKAR_LIPOPROTEIN"/>
    <property type="match status" value="1"/>
</dbReference>
<dbReference type="PANTHER" id="PTHR42941">
    <property type="entry name" value="SLL1037 PROTEIN"/>
    <property type="match status" value="1"/>
</dbReference>
<dbReference type="Proteomes" id="UP000517916">
    <property type="component" value="Unassembled WGS sequence"/>
</dbReference>
<keyword evidence="3" id="KW-1185">Reference proteome</keyword>
<dbReference type="NCBIfam" id="TIGR02122">
    <property type="entry name" value="TRAP_TAXI"/>
    <property type="match status" value="1"/>
</dbReference>
<dbReference type="PROSITE" id="PS51318">
    <property type="entry name" value="TAT"/>
    <property type="match status" value="1"/>
</dbReference>
<evidence type="ECO:0000313" key="2">
    <source>
        <dbReference type="EMBL" id="MBA8925571.1"/>
    </source>
</evidence>
<organism evidence="2 3">
    <name type="scientific">Kutzneria viridogrisea</name>
    <dbReference type="NCBI Taxonomy" id="47990"/>
    <lineage>
        <taxon>Bacteria</taxon>
        <taxon>Bacillati</taxon>
        <taxon>Actinomycetota</taxon>
        <taxon>Actinomycetes</taxon>
        <taxon>Pseudonocardiales</taxon>
        <taxon>Pseudonocardiaceae</taxon>
        <taxon>Kutzneria</taxon>
    </lineage>
</organism>
<keyword evidence="1" id="KW-0732">Signal</keyword>
<accession>A0ABR6BFC2</accession>
<dbReference type="RefSeq" id="WP_201771853.1">
    <property type="nucleotide sequence ID" value="NZ_BAAABQ010000059.1"/>
</dbReference>
<evidence type="ECO:0000313" key="3">
    <source>
        <dbReference type="Proteomes" id="UP000517916"/>
    </source>
</evidence>
<sequence>MLSRRGVLRAAAASAAGAALGACSVPGGPVLRELVLLTGPPGAVFREIGAAMATAIGAHLPGTSVRAKPTAASVANLHLLATGEGQLGLSAIDAAEDGGRPPAGISAVGRIYDSFLHLVVPRDSPIGSLADLTGRTVSLGAQGSSTEFTSDRLLALRGVRPNGVRLTQADAATALVRGQIEALLTLTGIPTPAITDLAQRMPVRMVPLAEEAAALAARFPGPYVPATIPATTYKGVRACPTVAVPNLLLARDNLSAEVVRTVTSTVFTEVEAITQGHPEARRINVRTGIATGVVPLHPGAAAWFTAVKR</sequence>
<dbReference type="SUPFAM" id="SSF53850">
    <property type="entry name" value="Periplasmic binding protein-like II"/>
    <property type="match status" value="1"/>
</dbReference>
<evidence type="ECO:0008006" key="4">
    <source>
        <dbReference type="Google" id="ProtNLM"/>
    </source>
</evidence>
<feature type="chain" id="PRO_5045364533" description="TAXI family TRAP transporter solute-binding subunit" evidence="1">
    <location>
        <begin position="22"/>
        <end position="309"/>
    </location>
</feature>
<dbReference type="PANTHER" id="PTHR42941:SF1">
    <property type="entry name" value="SLL1037 PROTEIN"/>
    <property type="match status" value="1"/>
</dbReference>
<gene>
    <name evidence="2" type="ORF">BC739_002770</name>
</gene>
<reference evidence="2 3" key="1">
    <citation type="submission" date="2020-08" db="EMBL/GenBank/DDBJ databases">
        <title>Genomic Encyclopedia of Archaeal and Bacterial Type Strains, Phase II (KMG-II): from individual species to whole genera.</title>
        <authorList>
            <person name="Goeker M."/>
        </authorList>
    </citation>
    <scope>NUCLEOTIDE SEQUENCE [LARGE SCALE GENOMIC DNA]</scope>
    <source>
        <strain evidence="2 3">DSM 43850</strain>
    </source>
</reference>
<dbReference type="Pfam" id="PF16868">
    <property type="entry name" value="NMT1_3"/>
    <property type="match status" value="1"/>
</dbReference>